<protein>
    <submittedName>
        <fullName evidence="1">Uncharacterized protein</fullName>
    </submittedName>
</protein>
<proteinExistence type="predicted"/>
<reference evidence="1 2" key="1">
    <citation type="submission" date="2020-08" db="EMBL/GenBank/DDBJ databases">
        <title>Genomic Encyclopedia of Type Strains, Phase IV (KMG-IV): sequencing the most valuable type-strain genomes for metagenomic binning, comparative biology and taxonomic classification.</title>
        <authorList>
            <person name="Goeker M."/>
        </authorList>
    </citation>
    <scope>NUCLEOTIDE SEQUENCE [LARGE SCALE GENOMIC DNA]</scope>
    <source>
        <strain evidence="1 2">DSM 19512</strain>
    </source>
</reference>
<dbReference type="RefSeq" id="WP_183952755.1">
    <property type="nucleotide sequence ID" value="NZ_CP189888.1"/>
</dbReference>
<dbReference type="Proteomes" id="UP000538670">
    <property type="component" value="Unassembled WGS sequence"/>
</dbReference>
<dbReference type="AlphaFoldDB" id="A0A7W6ABB5"/>
<accession>A0A7W6ABB5</accession>
<keyword evidence="2" id="KW-1185">Reference proteome</keyword>
<sequence length="101" mass="11209">MARRTRYLTATMADGYVKTIGPTASPFTHYWRIVADLGNGKTEVFWGHAKSLKDATGKKNAVADAARQRGWAGFAFEIVELVETTEPPETEAPARRARRRG</sequence>
<comment type="caution">
    <text evidence="1">The sequence shown here is derived from an EMBL/GenBank/DDBJ whole genome shotgun (WGS) entry which is preliminary data.</text>
</comment>
<name>A0A7W6ABB5_9SPHN</name>
<evidence type="ECO:0000313" key="1">
    <source>
        <dbReference type="EMBL" id="MBB3880714.1"/>
    </source>
</evidence>
<dbReference type="EMBL" id="JACIDH010000019">
    <property type="protein sequence ID" value="MBB3880714.1"/>
    <property type="molecule type" value="Genomic_DNA"/>
</dbReference>
<evidence type="ECO:0000313" key="2">
    <source>
        <dbReference type="Proteomes" id="UP000538670"/>
    </source>
</evidence>
<organism evidence="1 2">
    <name type="scientific">Sphingomonas pseudosanguinis</name>
    <dbReference type="NCBI Taxonomy" id="413712"/>
    <lineage>
        <taxon>Bacteria</taxon>
        <taxon>Pseudomonadati</taxon>
        <taxon>Pseudomonadota</taxon>
        <taxon>Alphaproteobacteria</taxon>
        <taxon>Sphingomonadales</taxon>
        <taxon>Sphingomonadaceae</taxon>
        <taxon>Sphingomonas</taxon>
    </lineage>
</organism>
<gene>
    <name evidence="1" type="ORF">GGR48_003163</name>
</gene>